<dbReference type="InterPro" id="IPR000172">
    <property type="entry name" value="GMC_OxRdtase_N"/>
</dbReference>
<comment type="catalytic activity">
    <reaction evidence="7">
        <text>choline + A = betaine aldehyde + AH2</text>
        <dbReference type="Rhea" id="RHEA:17433"/>
        <dbReference type="ChEBI" id="CHEBI:13193"/>
        <dbReference type="ChEBI" id="CHEBI:15354"/>
        <dbReference type="ChEBI" id="CHEBI:15710"/>
        <dbReference type="ChEBI" id="CHEBI:17499"/>
        <dbReference type="EC" id="1.1.99.1"/>
    </reaction>
</comment>
<dbReference type="SUPFAM" id="SSF51905">
    <property type="entry name" value="FAD/NAD(P)-binding domain"/>
    <property type="match status" value="1"/>
</dbReference>
<dbReference type="InterPro" id="IPR011533">
    <property type="entry name" value="BetA"/>
</dbReference>
<keyword evidence="9" id="KW-1185">Reference proteome</keyword>
<evidence type="ECO:0000256" key="2">
    <source>
        <dbReference type="ARBA" id="ARBA00010790"/>
    </source>
</evidence>
<proteinExistence type="inferred from homology"/>
<sequence length="886" mass="98696">MASLLRIFGQVAGNISRRLYKHSAMASLRGIPSHRSYIVTPSMQSIRTRRQKFQFTKPSLVIFDKDGTLICSHAMWTPWVTKTAARFEASTGHKNLSEKIYHLLDYDSECNKVKPGLLAQSTMPIIKQRLTDLLEMEGKNEAEAKTIVDECWEECETGSSVSAFGDLPRLMQKLKEEDIKIAVCTADSRKGTLAALTELGLIDLVDEIVCGDDPGTEPKPSPRNAQILCERFGIDPSQAMMVGDTLADTGMGRTAGLGCIVGVLTGVCSVEQLQPEADIVVDSVHDVFDIFMTETQSMKSYTDIDQEKVFVRSYSTLRPTIPSSAPVYDNIILGAGSAGCVLANRLSEDKDNSVLLLESGPKDNPWNWKIHMPAALMYNLCDDKYNWFYTTEPQKAMNNRQMYWPRGRVWGGSSSLNAMVYIRGHAYDYDRWQNEGADGWSYADCLPYFKKAQTHELGADDYRGGDGPLHVSRGKTNNPLFKAFIEAGVQAGYPVTEDMNGYQQEGVGYMDMTIHNGKRWNTSSAYLRPVLHRPNLKAESKTMVTRILFEGSKAVGVEYLQNGVLHKARVTKDIILCSGAINSPQTLMLSGIGNADELRQLGIPVVANLPGVGENLQDHLEVYVQQKCKKPITLYTAQWKFPWNMVGIGLEWFLFRTGKAASAHLEAGGFIRTHQDVEHPDIQFHFLPSVVNDHGRKSGDCHAYQLHVGTLRSKSVGYVKLRSDNPNEHPIIQPNYMSHEQDWEEMRYGIRSSREIFAQKAFDTYRDSEIQPGAELQSDKELDEYIAKMSDSAYHPSCTCKMGSDADSMAVVDNHTRVIGVDNLRVVDASIMPSIVSGNLNAPTIMIAEKAADIIRGKSPLPPLSDVPVWKPELQDTLRRKANSIA</sequence>
<dbReference type="InterPro" id="IPR012132">
    <property type="entry name" value="GMC_OxRdtase"/>
</dbReference>
<dbReference type="InterPro" id="IPR007867">
    <property type="entry name" value="GMC_OxRtase_C"/>
</dbReference>
<organism evidence="9 10">
    <name type="scientific">Saccoglossus kowalevskii</name>
    <name type="common">Acorn worm</name>
    <dbReference type="NCBI Taxonomy" id="10224"/>
    <lineage>
        <taxon>Eukaryota</taxon>
        <taxon>Metazoa</taxon>
        <taxon>Hemichordata</taxon>
        <taxon>Enteropneusta</taxon>
        <taxon>Harrimaniidae</taxon>
        <taxon>Saccoglossus</taxon>
    </lineage>
</organism>
<dbReference type="PROSITE" id="PS00623">
    <property type="entry name" value="GMC_OXRED_1"/>
    <property type="match status" value="1"/>
</dbReference>
<dbReference type="Pfam" id="PF05199">
    <property type="entry name" value="GMC_oxred_C"/>
    <property type="match status" value="1"/>
</dbReference>
<dbReference type="Pfam" id="PF00702">
    <property type="entry name" value="Hydrolase"/>
    <property type="match status" value="1"/>
</dbReference>
<dbReference type="SUPFAM" id="SSF56784">
    <property type="entry name" value="HAD-like"/>
    <property type="match status" value="1"/>
</dbReference>
<comment type="pathway">
    <text evidence="7">Amine and polyamine biosynthesis; betaine biosynthesis via choline pathway; betaine aldehyde from choline (cytochrome c reductase route): step 1/1.</text>
</comment>
<dbReference type="GeneID" id="100366344"/>
<dbReference type="InterPro" id="IPR023214">
    <property type="entry name" value="HAD_sf"/>
</dbReference>
<dbReference type="PANTHER" id="PTHR11552:SF147">
    <property type="entry name" value="CHOLINE DEHYDROGENASE, MITOCHONDRIAL"/>
    <property type="match status" value="1"/>
</dbReference>
<keyword evidence="5" id="KW-0560">Oxidoreductase</keyword>
<dbReference type="NCBIfam" id="NF002550">
    <property type="entry name" value="PRK02106.1"/>
    <property type="match status" value="1"/>
</dbReference>
<evidence type="ECO:0000256" key="4">
    <source>
        <dbReference type="ARBA" id="ARBA00022827"/>
    </source>
</evidence>
<feature type="domain" description="Glucose-methanol-choline oxidoreductase N-terminal" evidence="8">
    <location>
        <begin position="407"/>
        <end position="430"/>
    </location>
</feature>
<dbReference type="Gene3D" id="1.10.150.240">
    <property type="entry name" value="Putative phosphatase, domain 2"/>
    <property type="match status" value="1"/>
</dbReference>
<dbReference type="EC" id="1.1.99.1" evidence="7"/>
<dbReference type="InterPro" id="IPR036412">
    <property type="entry name" value="HAD-like_sf"/>
</dbReference>
<reference evidence="10" key="1">
    <citation type="submission" date="2025-08" db="UniProtKB">
        <authorList>
            <consortium name="RefSeq"/>
        </authorList>
    </citation>
    <scope>IDENTIFICATION</scope>
    <source>
        <tissue evidence="10">Testes</tissue>
    </source>
</reference>
<comment type="similarity">
    <text evidence="2 6">Belongs to the GMC oxidoreductase family.</text>
</comment>
<dbReference type="PANTHER" id="PTHR11552">
    <property type="entry name" value="GLUCOSE-METHANOL-CHOLINE GMC OXIDOREDUCTASE"/>
    <property type="match status" value="1"/>
</dbReference>
<dbReference type="InterPro" id="IPR036188">
    <property type="entry name" value="FAD/NAD-bd_sf"/>
</dbReference>
<evidence type="ECO:0000313" key="9">
    <source>
        <dbReference type="Proteomes" id="UP000694865"/>
    </source>
</evidence>
<protein>
    <recommendedName>
        <fullName evidence="7">Choline dehydrogenase</fullName>
        <ecNumber evidence="7">1.1.99.1</ecNumber>
    </recommendedName>
</protein>
<gene>
    <name evidence="10" type="primary">LOC100366344</name>
</gene>
<dbReference type="SFLD" id="SFLDS00003">
    <property type="entry name" value="Haloacid_Dehalogenase"/>
    <property type="match status" value="1"/>
</dbReference>
<evidence type="ECO:0000256" key="1">
    <source>
        <dbReference type="ARBA" id="ARBA00001974"/>
    </source>
</evidence>
<dbReference type="Proteomes" id="UP000694865">
    <property type="component" value="Unplaced"/>
</dbReference>
<evidence type="ECO:0000259" key="8">
    <source>
        <dbReference type="PROSITE" id="PS00623"/>
    </source>
</evidence>
<keyword evidence="3 6" id="KW-0285">Flavoprotein</keyword>
<comment type="cofactor">
    <cofactor evidence="1">
        <name>FAD</name>
        <dbReference type="ChEBI" id="CHEBI:57692"/>
    </cofactor>
</comment>
<dbReference type="InterPro" id="IPR023198">
    <property type="entry name" value="PGP-like_dom2"/>
</dbReference>
<evidence type="ECO:0000313" key="10">
    <source>
        <dbReference type="RefSeq" id="XP_002732333.1"/>
    </source>
</evidence>
<evidence type="ECO:0000256" key="6">
    <source>
        <dbReference type="RuleBase" id="RU003968"/>
    </source>
</evidence>
<evidence type="ECO:0000256" key="7">
    <source>
        <dbReference type="RuleBase" id="RU003969"/>
    </source>
</evidence>
<dbReference type="Gene3D" id="3.50.50.60">
    <property type="entry name" value="FAD/NAD(P)-binding domain"/>
    <property type="match status" value="1"/>
</dbReference>
<accession>A0ABM0GL59</accession>
<dbReference type="NCBIfam" id="TIGR01810">
    <property type="entry name" value="betA"/>
    <property type="match status" value="1"/>
</dbReference>
<dbReference type="Gene3D" id="3.40.50.1000">
    <property type="entry name" value="HAD superfamily/HAD-like"/>
    <property type="match status" value="1"/>
</dbReference>
<evidence type="ECO:0000256" key="3">
    <source>
        <dbReference type="ARBA" id="ARBA00022630"/>
    </source>
</evidence>
<dbReference type="SFLD" id="SFLDG01129">
    <property type="entry name" value="C1.5:_HAD__Beta-PGM__Phosphata"/>
    <property type="match status" value="1"/>
</dbReference>
<dbReference type="Gene3D" id="3.30.560.10">
    <property type="entry name" value="Glucose Oxidase, domain 3"/>
    <property type="match status" value="1"/>
</dbReference>
<evidence type="ECO:0000256" key="5">
    <source>
        <dbReference type="ARBA" id="ARBA00023002"/>
    </source>
</evidence>
<dbReference type="SUPFAM" id="SSF54373">
    <property type="entry name" value="FAD-linked reductases, C-terminal domain"/>
    <property type="match status" value="1"/>
</dbReference>
<name>A0ABM0GL59_SACKO</name>
<dbReference type="Pfam" id="PF00732">
    <property type="entry name" value="GMC_oxred_N"/>
    <property type="match status" value="1"/>
</dbReference>
<keyword evidence="4 6" id="KW-0274">FAD</keyword>
<dbReference type="RefSeq" id="XP_002732333.1">
    <property type="nucleotide sequence ID" value="XM_002732287.2"/>
</dbReference>